<name>A0ACD3AJV3_9AGAR</name>
<accession>A0ACD3AJV3</accession>
<proteinExistence type="predicted"/>
<dbReference type="EMBL" id="ML208423">
    <property type="protein sequence ID" value="TFK65877.1"/>
    <property type="molecule type" value="Genomic_DNA"/>
</dbReference>
<organism evidence="1 2">
    <name type="scientific">Pluteus cervinus</name>
    <dbReference type="NCBI Taxonomy" id="181527"/>
    <lineage>
        <taxon>Eukaryota</taxon>
        <taxon>Fungi</taxon>
        <taxon>Dikarya</taxon>
        <taxon>Basidiomycota</taxon>
        <taxon>Agaricomycotina</taxon>
        <taxon>Agaricomycetes</taxon>
        <taxon>Agaricomycetidae</taxon>
        <taxon>Agaricales</taxon>
        <taxon>Pluteineae</taxon>
        <taxon>Pluteaceae</taxon>
        <taxon>Pluteus</taxon>
    </lineage>
</organism>
<protein>
    <submittedName>
        <fullName evidence="1">Uncharacterized protein</fullName>
    </submittedName>
</protein>
<gene>
    <name evidence="1" type="ORF">BDN72DRAFT_871723</name>
</gene>
<reference evidence="1 2" key="1">
    <citation type="journal article" date="2019" name="Nat. Ecol. Evol.">
        <title>Megaphylogeny resolves global patterns of mushroom evolution.</title>
        <authorList>
            <person name="Varga T."/>
            <person name="Krizsan K."/>
            <person name="Foldi C."/>
            <person name="Dima B."/>
            <person name="Sanchez-Garcia M."/>
            <person name="Sanchez-Ramirez S."/>
            <person name="Szollosi G.J."/>
            <person name="Szarkandi J.G."/>
            <person name="Papp V."/>
            <person name="Albert L."/>
            <person name="Andreopoulos W."/>
            <person name="Angelini C."/>
            <person name="Antonin V."/>
            <person name="Barry K.W."/>
            <person name="Bougher N.L."/>
            <person name="Buchanan P."/>
            <person name="Buyck B."/>
            <person name="Bense V."/>
            <person name="Catcheside P."/>
            <person name="Chovatia M."/>
            <person name="Cooper J."/>
            <person name="Damon W."/>
            <person name="Desjardin D."/>
            <person name="Finy P."/>
            <person name="Geml J."/>
            <person name="Haridas S."/>
            <person name="Hughes K."/>
            <person name="Justo A."/>
            <person name="Karasinski D."/>
            <person name="Kautmanova I."/>
            <person name="Kiss B."/>
            <person name="Kocsube S."/>
            <person name="Kotiranta H."/>
            <person name="LaButti K.M."/>
            <person name="Lechner B.E."/>
            <person name="Liimatainen K."/>
            <person name="Lipzen A."/>
            <person name="Lukacs Z."/>
            <person name="Mihaltcheva S."/>
            <person name="Morgado L.N."/>
            <person name="Niskanen T."/>
            <person name="Noordeloos M.E."/>
            <person name="Ohm R.A."/>
            <person name="Ortiz-Santana B."/>
            <person name="Ovrebo C."/>
            <person name="Racz N."/>
            <person name="Riley R."/>
            <person name="Savchenko A."/>
            <person name="Shiryaev A."/>
            <person name="Soop K."/>
            <person name="Spirin V."/>
            <person name="Szebenyi C."/>
            <person name="Tomsovsky M."/>
            <person name="Tulloss R.E."/>
            <person name="Uehling J."/>
            <person name="Grigoriev I.V."/>
            <person name="Vagvolgyi C."/>
            <person name="Papp T."/>
            <person name="Martin F.M."/>
            <person name="Miettinen O."/>
            <person name="Hibbett D.S."/>
            <person name="Nagy L.G."/>
        </authorList>
    </citation>
    <scope>NUCLEOTIDE SEQUENCE [LARGE SCALE GENOMIC DNA]</scope>
    <source>
        <strain evidence="1 2">NL-1719</strain>
    </source>
</reference>
<evidence type="ECO:0000313" key="2">
    <source>
        <dbReference type="Proteomes" id="UP000308600"/>
    </source>
</evidence>
<sequence length="295" mass="32829">MTLEDVRRQAIEGFVVMMIKNAKVVDGAKINICSPYTTTSASSDPNFHRRTALEIIRQTRFRVAQYLFIILTPPILLICASTDDYAQPTILLIGSKFIGRVDSTSEESLYFTATIQGLGESNSDEIALWDILQKAVRKPMDPLIPPPSSRGIAQILEDARAKLQRISPRQAYNELVEPQVGAPTYLVDIRPAAQRESEGMIYGSLIVERNVLEWRLDPRSDARLGIADRYDVRIILFCQEGYASSLAALSLQELGLLNATDIIGGYRAWKEAELPVELPPQKPVYTESTTSSQVA</sequence>
<evidence type="ECO:0000313" key="1">
    <source>
        <dbReference type="EMBL" id="TFK65877.1"/>
    </source>
</evidence>
<keyword evidence="2" id="KW-1185">Reference proteome</keyword>
<dbReference type="Proteomes" id="UP000308600">
    <property type="component" value="Unassembled WGS sequence"/>
</dbReference>